<dbReference type="EMBL" id="GG738879">
    <property type="protein sequence ID" value="EFC42430.1"/>
    <property type="molecule type" value="Genomic_DNA"/>
</dbReference>
<evidence type="ECO:0000256" key="6">
    <source>
        <dbReference type="SAM" id="MobiDB-lite"/>
    </source>
</evidence>
<dbReference type="PROSITE" id="PS51751">
    <property type="entry name" value="EXPERA"/>
    <property type="match status" value="1"/>
</dbReference>
<feature type="region of interest" description="Disordered" evidence="6">
    <location>
        <begin position="1"/>
        <end position="34"/>
    </location>
</feature>
<accession>D2VKU6</accession>
<protein>
    <recommendedName>
        <fullName evidence="8">EXPERA domain-containing protein</fullName>
    </recommendedName>
</protein>
<organism evidence="10">
    <name type="scientific">Naegleria gruberi</name>
    <name type="common">Amoeba</name>
    <dbReference type="NCBI Taxonomy" id="5762"/>
    <lineage>
        <taxon>Eukaryota</taxon>
        <taxon>Discoba</taxon>
        <taxon>Heterolobosea</taxon>
        <taxon>Tetramitia</taxon>
        <taxon>Eutetramitia</taxon>
        <taxon>Vahlkampfiidae</taxon>
        <taxon>Naegleria</taxon>
    </lineage>
</organism>
<dbReference type="InParanoid" id="D2VKU6"/>
<dbReference type="Proteomes" id="UP000006671">
    <property type="component" value="Unassembled WGS sequence"/>
</dbReference>
<feature type="compositionally biased region" description="Low complexity" evidence="6">
    <location>
        <begin position="1"/>
        <end position="14"/>
    </location>
</feature>
<keyword evidence="3 5" id="KW-1133">Transmembrane helix</keyword>
<proteinExistence type="predicted"/>
<dbReference type="AlphaFoldDB" id="D2VKU6"/>
<sequence>MSTSSAPPQQQQQQQREKQQKLESSSKPASTEPALQLTTGPDLIITEKQIAQAYPSLPLLERPFDIVIVLFYLTFILSTAFFDYHNVLAPALGVTVRDLIDKDIDRPFNWPPAQFTKTAFRIWGEYIDPVMITNPLFWEIMEWINNIFLTPANIIMSMSFAFGWRSFRSLGIVHASALMYSLFICIGVGMYGGEGIESVNKFHFLVAYSPYITFPVIVIARLWHNSPNVFSREHIAKKNWVEKALAMMWACHIFFFVTFCYHWLLINTPYVLPNFPKFPLVGDYLMELAKLEGLH</sequence>
<evidence type="ECO:0000256" key="3">
    <source>
        <dbReference type="ARBA" id="ARBA00022989"/>
    </source>
</evidence>
<dbReference type="OrthoDB" id="10592811at2759"/>
<evidence type="ECO:0000256" key="1">
    <source>
        <dbReference type="ARBA" id="ARBA00004141"/>
    </source>
</evidence>
<evidence type="ECO:0000256" key="7">
    <source>
        <dbReference type="SAM" id="Phobius"/>
    </source>
</evidence>
<comment type="subcellular location">
    <subcellularLocation>
        <location evidence="1">Membrane</location>
        <topology evidence="1">Multi-pass membrane protein</topology>
    </subcellularLocation>
</comment>
<dbReference type="KEGG" id="ngr:NAEGRDRAFT_80368"/>
<dbReference type="RefSeq" id="XP_002675174.1">
    <property type="nucleotide sequence ID" value="XM_002675128.1"/>
</dbReference>
<feature type="transmembrane region" description="Helical" evidence="7">
    <location>
        <begin position="204"/>
        <end position="223"/>
    </location>
</feature>
<evidence type="ECO:0000256" key="4">
    <source>
        <dbReference type="ARBA" id="ARBA00023136"/>
    </source>
</evidence>
<dbReference type="GO" id="GO:0016020">
    <property type="term" value="C:membrane"/>
    <property type="evidence" value="ECO:0007669"/>
    <property type="project" value="UniProtKB-SubCell"/>
</dbReference>
<keyword evidence="4 5" id="KW-0472">Membrane</keyword>
<dbReference type="VEuPathDB" id="AmoebaDB:NAEGRDRAFT_80368"/>
<evidence type="ECO:0000313" key="10">
    <source>
        <dbReference type="Proteomes" id="UP000006671"/>
    </source>
</evidence>
<dbReference type="Pfam" id="PF05241">
    <property type="entry name" value="EBP"/>
    <property type="match status" value="1"/>
</dbReference>
<feature type="transmembrane region" description="Helical" evidence="7">
    <location>
        <begin position="171"/>
        <end position="192"/>
    </location>
</feature>
<gene>
    <name evidence="9" type="ORF">NAEGRDRAFT_80368</name>
</gene>
<evidence type="ECO:0000256" key="5">
    <source>
        <dbReference type="PROSITE-ProRule" id="PRU01087"/>
    </source>
</evidence>
<dbReference type="GeneID" id="8851724"/>
<evidence type="ECO:0000313" key="9">
    <source>
        <dbReference type="EMBL" id="EFC42430.1"/>
    </source>
</evidence>
<feature type="transmembrane region" description="Helical" evidence="7">
    <location>
        <begin position="244"/>
        <end position="264"/>
    </location>
</feature>
<keyword evidence="10" id="KW-1185">Reference proteome</keyword>
<keyword evidence="2 5" id="KW-0812">Transmembrane</keyword>
<dbReference type="InterPro" id="IPR033118">
    <property type="entry name" value="EXPERA"/>
</dbReference>
<name>D2VKU6_NAEGR</name>
<evidence type="ECO:0000256" key="2">
    <source>
        <dbReference type="ARBA" id="ARBA00022692"/>
    </source>
</evidence>
<evidence type="ECO:0000259" key="8">
    <source>
        <dbReference type="PROSITE" id="PS51751"/>
    </source>
</evidence>
<reference evidence="9 10" key="1">
    <citation type="journal article" date="2010" name="Cell">
        <title>The genome of Naegleria gruberi illuminates early eukaryotic versatility.</title>
        <authorList>
            <person name="Fritz-Laylin L.K."/>
            <person name="Prochnik S.E."/>
            <person name="Ginger M.L."/>
            <person name="Dacks J.B."/>
            <person name="Carpenter M.L."/>
            <person name="Field M.C."/>
            <person name="Kuo A."/>
            <person name="Paredez A."/>
            <person name="Chapman J."/>
            <person name="Pham J."/>
            <person name="Shu S."/>
            <person name="Neupane R."/>
            <person name="Cipriano M."/>
            <person name="Mancuso J."/>
            <person name="Tu H."/>
            <person name="Salamov A."/>
            <person name="Lindquist E."/>
            <person name="Shapiro H."/>
            <person name="Lucas S."/>
            <person name="Grigoriev I.V."/>
            <person name="Cande W.Z."/>
            <person name="Fulton C."/>
            <person name="Rokhsar D.S."/>
            <person name="Dawson S.C."/>
        </authorList>
    </citation>
    <scope>NUCLEOTIDE SEQUENCE [LARGE SCALE GENOMIC DNA]</scope>
    <source>
        <strain evidence="9 10">NEG-M</strain>
    </source>
</reference>
<feature type="domain" description="EXPERA" evidence="8">
    <location>
        <begin position="64"/>
        <end position="219"/>
    </location>
</feature>
<feature type="transmembrane region" description="Helical" evidence="7">
    <location>
        <begin position="64"/>
        <end position="82"/>
    </location>
</feature>